<keyword evidence="3" id="KW-1185">Reference proteome</keyword>
<dbReference type="EMBL" id="BBYR01000001">
    <property type="protein sequence ID" value="GAP33636.1"/>
    <property type="molecule type" value="Genomic_DNA"/>
</dbReference>
<dbReference type="Pfam" id="PF09413">
    <property type="entry name" value="DUF2007"/>
    <property type="match status" value="1"/>
</dbReference>
<dbReference type="OrthoDB" id="9814654at2"/>
<dbReference type="Gene3D" id="3.30.70.2350">
    <property type="match status" value="1"/>
</dbReference>
<dbReference type="STRING" id="1547922.ISF6_0082"/>
<reference evidence="2 3" key="2">
    <citation type="journal article" date="2016" name="Science">
        <title>A bacterium that degrades and assimilates poly(ethylene terephthalate).</title>
        <authorList>
            <person name="Yoshida S."/>
            <person name="Hiraga K."/>
            <person name="Takehana T."/>
            <person name="Taniguchi I."/>
            <person name="Yamaji H."/>
            <person name="Maeda Y."/>
            <person name="Toyohara K."/>
            <person name="Miyamoto K."/>
            <person name="Kimura Y."/>
            <person name="Oda K."/>
        </authorList>
    </citation>
    <scope>NUCLEOTIDE SEQUENCE [LARGE SCALE GENOMIC DNA]</scope>
    <source>
        <strain evidence="3">NBRC 110686 / TISTR 2288 / 201-F6</strain>
    </source>
</reference>
<comment type="caution">
    <text evidence="2">The sequence shown here is derived from an EMBL/GenBank/DDBJ whole genome shotgun (WGS) entry which is preliminary data.</text>
</comment>
<evidence type="ECO:0000313" key="3">
    <source>
        <dbReference type="Proteomes" id="UP000037660"/>
    </source>
</evidence>
<name>A0A0K8NT95_PISS1</name>
<evidence type="ECO:0000313" key="2">
    <source>
        <dbReference type="EMBL" id="GAP33636.1"/>
    </source>
</evidence>
<gene>
    <name evidence="2" type="ORF">ISF6_0082</name>
</gene>
<feature type="domain" description="DUF2007" evidence="1">
    <location>
        <begin position="1"/>
        <end position="68"/>
    </location>
</feature>
<proteinExistence type="predicted"/>
<protein>
    <recommendedName>
        <fullName evidence="1">DUF2007 domain-containing protein</fullName>
    </recommendedName>
</protein>
<organism evidence="2 3">
    <name type="scientific">Piscinibacter sakaiensis</name>
    <name type="common">Ideonella sakaiensis</name>
    <dbReference type="NCBI Taxonomy" id="1547922"/>
    <lineage>
        <taxon>Bacteria</taxon>
        <taxon>Pseudomonadati</taxon>
        <taxon>Pseudomonadota</taxon>
        <taxon>Betaproteobacteria</taxon>
        <taxon>Burkholderiales</taxon>
        <taxon>Sphaerotilaceae</taxon>
        <taxon>Piscinibacter</taxon>
    </lineage>
</organism>
<dbReference type="InterPro" id="IPR038236">
    <property type="entry name" value="GlpG_N_sf"/>
</dbReference>
<dbReference type="AlphaFoldDB" id="A0A0K8NT95"/>
<dbReference type="Proteomes" id="UP000037660">
    <property type="component" value="Unassembled WGS sequence"/>
</dbReference>
<evidence type="ECO:0000259" key="1">
    <source>
        <dbReference type="Pfam" id="PF09413"/>
    </source>
</evidence>
<dbReference type="InterPro" id="IPR018551">
    <property type="entry name" value="DUF2007"/>
</dbReference>
<sequence>MRRLLTAPNLALATLWADWLTQAGIATRVQRAHAGSIAGELPPDQAQPELWIDDASRCDEARTMLEAFRHPPARHWACRGCGEIIDGPFEQCWNCGAAMPPVQ</sequence>
<accession>A0A0K8NT95</accession>
<reference evidence="3" key="1">
    <citation type="submission" date="2015-07" db="EMBL/GenBank/DDBJ databases">
        <title>Discovery of a poly(ethylene terephthalate assimilation.</title>
        <authorList>
            <person name="Yoshida S."/>
            <person name="Hiraga K."/>
            <person name="Takehana T."/>
            <person name="Taniguchi I."/>
            <person name="Yamaji H."/>
            <person name="Maeda Y."/>
            <person name="Toyohara K."/>
            <person name="Miyamoto K."/>
            <person name="Kimura Y."/>
            <person name="Oda K."/>
        </authorList>
    </citation>
    <scope>NUCLEOTIDE SEQUENCE [LARGE SCALE GENOMIC DNA]</scope>
    <source>
        <strain evidence="3">NBRC 110686 / TISTR 2288 / 201-F6</strain>
    </source>
</reference>
<dbReference type="RefSeq" id="WP_054017804.1">
    <property type="nucleotide sequence ID" value="NZ_BBYR01000001.1"/>
</dbReference>